<reference evidence="2 3" key="1">
    <citation type="journal article" date="2017" name="Biotechnol. Biofuels">
        <title>Differential beta-glucosidase expression as a function of carbon source availability in Talaromyces amestolkiae: a genomic and proteomic approach.</title>
        <authorList>
            <person name="de Eugenio L.I."/>
            <person name="Mendez-Liter J.A."/>
            <person name="Nieto-Dominguez M."/>
            <person name="Alonso L."/>
            <person name="Gil-Munoz J."/>
            <person name="Barriuso J."/>
            <person name="Prieto A."/>
            <person name="Martinez M.J."/>
        </authorList>
    </citation>
    <scope>NUCLEOTIDE SEQUENCE [LARGE SCALE GENOMIC DNA]</scope>
    <source>
        <strain evidence="2 3">CIB</strain>
    </source>
</reference>
<dbReference type="AlphaFoldDB" id="A0A364KWT0"/>
<dbReference type="InterPro" id="IPR020845">
    <property type="entry name" value="AMP-binding_CS"/>
</dbReference>
<dbReference type="GeneID" id="63793244"/>
<dbReference type="InterPro" id="IPR000873">
    <property type="entry name" value="AMP-dep_synth/lig_dom"/>
</dbReference>
<dbReference type="GO" id="GO:0006629">
    <property type="term" value="P:lipid metabolic process"/>
    <property type="evidence" value="ECO:0007669"/>
    <property type="project" value="InterPro"/>
</dbReference>
<keyword evidence="3" id="KW-1185">Reference proteome</keyword>
<dbReference type="InterPro" id="IPR005914">
    <property type="entry name" value="Acac_CoA_synth"/>
</dbReference>
<dbReference type="Proteomes" id="UP000249363">
    <property type="component" value="Unassembled WGS sequence"/>
</dbReference>
<dbReference type="RefSeq" id="XP_040732532.1">
    <property type="nucleotide sequence ID" value="XM_040876350.1"/>
</dbReference>
<protein>
    <recommendedName>
        <fullName evidence="1">AMP-dependent synthetase/ligase domain-containing protein</fullName>
    </recommendedName>
</protein>
<dbReference type="PROSITE" id="PS00455">
    <property type="entry name" value="AMP_BINDING"/>
    <property type="match status" value="1"/>
</dbReference>
<dbReference type="InterPro" id="IPR045851">
    <property type="entry name" value="AMP-bd_C_sf"/>
</dbReference>
<dbReference type="PANTHER" id="PTHR42921:SF4">
    <property type="entry name" value="ACETOACETYL-COA SYNTHASE (AFU_ORTHOLOGUE AFUA_8G04770)"/>
    <property type="match status" value="1"/>
</dbReference>
<evidence type="ECO:0000313" key="3">
    <source>
        <dbReference type="Proteomes" id="UP000249363"/>
    </source>
</evidence>
<evidence type="ECO:0000313" key="2">
    <source>
        <dbReference type="EMBL" id="RAO68016.1"/>
    </source>
</evidence>
<sequence length="692" mass="76282">MALSEQPTSVYTPPLGLRTFMDDFRESINRWHNLQLNTYDDLHSFSIGANGPTRNLFWMGLWRYLDIRASVQPTIAIDETRGIATFPEFYTDAKLNFAENLLSQVDGSEKTAIKVLTEDNLYLDGPELISWGQLRDLVRQLADALSASGLSKGGVVVVVGGNNKMSLALMLATASLGGVFSSFGTDLGEGALRDRLSQLKPQFLFTNTKYKYNGKTHSIIHKVKSVWNSITRAANSELITTTPPDDISENSSTIQLKDFVRRGTGKHLEFLQVPFNTPLFVMFSSGTTGVPKAIVHSHGGVLINLKKEYRLHCNFDDTDVYFHYTGIGWALWNIMLGALLCGTTVVLYDGSPFYPSAQEFLQRILSAGVTAFGAGPKYFSELRRMKINARSMANNRLKMLLSTGAILTPSLSSWMAESFGPLCQISFSGGTELCGSFVHGTVSLPTYPGEITVKALGMAVDVYSTSSSQQGPGRGLPAGESGELVCTEPFPNMPLHFLNDPERKRYMNAYFSQIPSVWTHGDRMSISPHTGGIYILGRSDSVLNPAGVRFGSGEIYSILEKQLAGDIVDSICVGQQRAVDETEKAILFVKVSSPISDDEWLGLKRRIQKCIASGLSLRHVPSDIFRVSGIPYNINGKKMEIPLKAVVSEGRQAFEKRKLAAEEIAVLQEYVKYYQYPEGKAARDGKFIRSNL</sequence>
<gene>
    <name evidence="2" type="ORF">BHQ10_004028</name>
</gene>
<dbReference type="Gene3D" id="3.30.300.30">
    <property type="match status" value="1"/>
</dbReference>
<organism evidence="2 3">
    <name type="scientific">Talaromyces amestolkiae</name>
    <dbReference type="NCBI Taxonomy" id="1196081"/>
    <lineage>
        <taxon>Eukaryota</taxon>
        <taxon>Fungi</taxon>
        <taxon>Dikarya</taxon>
        <taxon>Ascomycota</taxon>
        <taxon>Pezizomycotina</taxon>
        <taxon>Eurotiomycetes</taxon>
        <taxon>Eurotiomycetidae</taxon>
        <taxon>Eurotiales</taxon>
        <taxon>Trichocomaceae</taxon>
        <taxon>Talaromyces</taxon>
        <taxon>Talaromyces sect. Talaromyces</taxon>
    </lineage>
</organism>
<feature type="domain" description="AMP-dependent synthetase/ligase" evidence="1">
    <location>
        <begin position="124"/>
        <end position="489"/>
    </location>
</feature>
<dbReference type="OrthoDB" id="10253869at2759"/>
<dbReference type="STRING" id="1196081.A0A364KWT0"/>
<name>A0A364KWT0_TALAM</name>
<proteinExistence type="predicted"/>
<dbReference type="Gene3D" id="3.40.50.12780">
    <property type="entry name" value="N-terminal domain of ligase-like"/>
    <property type="match status" value="1"/>
</dbReference>
<dbReference type="InterPro" id="IPR042099">
    <property type="entry name" value="ANL_N_sf"/>
</dbReference>
<accession>A0A364KWT0</accession>
<evidence type="ECO:0000259" key="1">
    <source>
        <dbReference type="Pfam" id="PF00501"/>
    </source>
</evidence>
<dbReference type="SUPFAM" id="SSF56801">
    <property type="entry name" value="Acetyl-CoA synthetase-like"/>
    <property type="match status" value="1"/>
</dbReference>
<dbReference type="GO" id="GO:0030729">
    <property type="term" value="F:acetoacetate-CoA ligase activity"/>
    <property type="evidence" value="ECO:0007669"/>
    <property type="project" value="InterPro"/>
</dbReference>
<dbReference type="PANTHER" id="PTHR42921">
    <property type="entry name" value="ACETOACETYL-COA SYNTHETASE"/>
    <property type="match status" value="1"/>
</dbReference>
<comment type="caution">
    <text evidence="2">The sequence shown here is derived from an EMBL/GenBank/DDBJ whole genome shotgun (WGS) entry which is preliminary data.</text>
</comment>
<dbReference type="Pfam" id="PF00501">
    <property type="entry name" value="AMP-binding"/>
    <property type="match status" value="1"/>
</dbReference>
<dbReference type="NCBIfam" id="TIGR01217">
    <property type="entry name" value="ac_ac_CoA_syn"/>
    <property type="match status" value="1"/>
</dbReference>
<dbReference type="EMBL" id="MIKG01000006">
    <property type="protein sequence ID" value="RAO68016.1"/>
    <property type="molecule type" value="Genomic_DNA"/>
</dbReference>